<gene>
    <name evidence="3" type="ORF">C1875_00735</name>
</gene>
<feature type="compositionally biased region" description="Pro residues" evidence="1">
    <location>
        <begin position="60"/>
        <end position="70"/>
    </location>
</feature>
<evidence type="ECO:0000256" key="1">
    <source>
        <dbReference type="SAM" id="MobiDB-lite"/>
    </source>
</evidence>
<keyword evidence="2" id="KW-1133">Transmembrane helix</keyword>
<dbReference type="RefSeq" id="WP_114532381.1">
    <property type="nucleotide sequence ID" value="NZ_PPTU01000001.1"/>
</dbReference>
<evidence type="ECO:0000313" key="3">
    <source>
        <dbReference type="EMBL" id="RDB73410.1"/>
    </source>
</evidence>
<protein>
    <submittedName>
        <fullName evidence="3">Uncharacterized protein</fullName>
    </submittedName>
</protein>
<feature type="region of interest" description="Disordered" evidence="1">
    <location>
        <begin position="1"/>
        <end position="109"/>
    </location>
</feature>
<dbReference type="AlphaFoldDB" id="A0A369MN59"/>
<evidence type="ECO:0000313" key="4">
    <source>
        <dbReference type="Proteomes" id="UP000253970"/>
    </source>
</evidence>
<sequence length="373" mass="39554">MTAPEQPADERDDRNEPGGLDGRQNPPAAPTGGAPVPPPLPGNAYAPQQPQPQQPSYGMPHPPYGQPAQPPYGGQAPQQPYGQPPYGAAPQPPYGYPAQPPYPTEPAQPKRRAWPWVLSGCLLVLLLGIGGCVGCVSCAVMLDDRYGSPYEYGGSYPFDDYGYSFPFDGFDGSSGGNSNGSGYHTYEAIKEAAGDLPSEIADGKCSSGVYRVGAGQDIEAGRYFFEGSMDEEGYFTVFASNGSSGGYDVKSVFTYFGNYFADLEEGDLVVFMGAGDDRMYPADQADFKPEAPYKSGLYHVGTDIPAGAYAITVQDEAAAVADQDSAAYVMNSLDFDGDTIIDTKYVLKGGTQTVTVKDGEWLELFAAVATPAE</sequence>
<proteinExistence type="predicted"/>
<feature type="compositionally biased region" description="Pro residues" evidence="1">
    <location>
        <begin position="90"/>
        <end position="106"/>
    </location>
</feature>
<comment type="caution">
    <text evidence="3">The sequence shown here is derived from an EMBL/GenBank/DDBJ whole genome shotgun (WGS) entry which is preliminary data.</text>
</comment>
<organism evidence="3 4">
    <name type="scientific">Eggerthella lenta</name>
    <name type="common">Eubacterium lentum</name>
    <dbReference type="NCBI Taxonomy" id="84112"/>
    <lineage>
        <taxon>Bacteria</taxon>
        <taxon>Bacillati</taxon>
        <taxon>Actinomycetota</taxon>
        <taxon>Coriobacteriia</taxon>
        <taxon>Eggerthellales</taxon>
        <taxon>Eggerthellaceae</taxon>
        <taxon>Eggerthella</taxon>
    </lineage>
</organism>
<feature type="compositionally biased region" description="Low complexity" evidence="1">
    <location>
        <begin position="71"/>
        <end position="89"/>
    </location>
</feature>
<keyword evidence="2" id="KW-0472">Membrane</keyword>
<accession>A0A369MN59</accession>
<keyword evidence="2" id="KW-0812">Transmembrane</keyword>
<evidence type="ECO:0000256" key="2">
    <source>
        <dbReference type="SAM" id="Phobius"/>
    </source>
</evidence>
<dbReference type="EMBL" id="PPTU01000001">
    <property type="protein sequence ID" value="RDB73410.1"/>
    <property type="molecule type" value="Genomic_DNA"/>
</dbReference>
<dbReference type="Proteomes" id="UP000253970">
    <property type="component" value="Unassembled WGS sequence"/>
</dbReference>
<feature type="transmembrane region" description="Helical" evidence="2">
    <location>
        <begin position="116"/>
        <end position="142"/>
    </location>
</feature>
<reference evidence="3 4" key="1">
    <citation type="journal article" date="2018" name="Elife">
        <title>Discovery and characterization of a prevalent human gut bacterial enzyme sufficient for the inactivation of a family of plant toxins.</title>
        <authorList>
            <person name="Koppel N."/>
            <person name="Bisanz J.E."/>
            <person name="Pandelia M.E."/>
            <person name="Turnbaugh P.J."/>
            <person name="Balskus E.P."/>
        </authorList>
    </citation>
    <scope>NUCLEOTIDE SEQUENCE [LARGE SCALE GENOMIC DNA]</scope>
    <source>
        <strain evidence="3 4">W1 BHI 6</strain>
    </source>
</reference>
<dbReference type="SUPFAM" id="SSF81995">
    <property type="entry name" value="beta-sandwich domain of Sec23/24"/>
    <property type="match status" value="1"/>
</dbReference>
<name>A0A369MN59_EGGLN</name>